<evidence type="ECO:0000259" key="3">
    <source>
        <dbReference type="PROSITE" id="PS50937"/>
    </source>
</evidence>
<keyword evidence="1" id="KW-0238">DNA-binding</keyword>
<dbReference type="EMBL" id="PGVA01000002">
    <property type="protein sequence ID" value="PLR86556.1"/>
    <property type="molecule type" value="Genomic_DNA"/>
</dbReference>
<gene>
    <name evidence="4" type="ORF">CU635_01165</name>
    <name evidence="5" type="ORF">CVD25_03570</name>
</gene>
<organism evidence="4 6">
    <name type="scientific">Bacillus canaveralius</name>
    <dbReference type="NCBI Taxonomy" id="1403243"/>
    <lineage>
        <taxon>Bacteria</taxon>
        <taxon>Bacillati</taxon>
        <taxon>Bacillota</taxon>
        <taxon>Bacilli</taxon>
        <taxon>Bacillales</taxon>
        <taxon>Bacillaceae</taxon>
        <taxon>Bacillus</taxon>
    </lineage>
</organism>
<reference evidence="5 7" key="2">
    <citation type="submission" date="2017-12" db="EMBL/GenBank/DDBJ databases">
        <title>Comparative Functional Genomics of Dry Heat Resistant strains isolated from the Viking Spacecraft.</title>
        <authorList>
            <person name="Seuylemezian A."/>
            <person name="Cooper K."/>
            <person name="Vaishampayan P."/>
        </authorList>
    </citation>
    <scope>NUCLEOTIDE SEQUENCE [LARGE SCALE GENOMIC DNA]</scope>
    <source>
        <strain evidence="5 7">ATCC 29669</strain>
    </source>
</reference>
<evidence type="ECO:0000256" key="1">
    <source>
        <dbReference type="ARBA" id="ARBA00023125"/>
    </source>
</evidence>
<dbReference type="Pfam" id="PF13411">
    <property type="entry name" value="MerR_1"/>
    <property type="match status" value="1"/>
</dbReference>
<name>A0A2N5GSC6_9BACI</name>
<dbReference type="AlphaFoldDB" id="A0A2N5GSC6"/>
<sequence length="262" mass="30418">MGTDKQYLIGEFSEMTGTSIRTLHYYDEIGLLQPEKHPSSGHRLYTDRDLLKMQKIVSLKFLGYSLDQICEMMNESSFDVSLIETLKIQKSLLEEKKEHIESALAAIKRTITLLEDEGEVDSAILMSLINNVQTEKNQRRWLEKHMPQDVVNRLYNKTEEDKVILDKEFIQLSKEVKRLAGKPVDDPEVQDLIEKHMKATVEYIGEDAMQAFAGIETADAEELEKMVMIPSPYTKEEEDWLNQAMEYYMIQNNLYDPNAEQK</sequence>
<reference evidence="4 6" key="1">
    <citation type="submission" date="2017-11" db="EMBL/GenBank/DDBJ databases">
        <title>Comparitive Functional Genomics of Dry Heat Resistant strains isolated from the Viking Spacecraft.</title>
        <authorList>
            <person name="Seuylemezian A."/>
            <person name="Cooper K."/>
            <person name="Vaishampayan P."/>
        </authorList>
    </citation>
    <scope>NUCLEOTIDE SEQUENCE [LARGE SCALE GENOMIC DNA]</scope>
    <source>
        <strain evidence="4 6">M4.6</strain>
    </source>
</reference>
<feature type="domain" description="HTH merR-type" evidence="3">
    <location>
        <begin position="6"/>
        <end position="75"/>
    </location>
</feature>
<dbReference type="Pfam" id="PF07739">
    <property type="entry name" value="TipAS"/>
    <property type="match status" value="1"/>
</dbReference>
<dbReference type="RefSeq" id="WP_101575341.1">
    <property type="nucleotide sequence ID" value="NZ_PGVA01000002.1"/>
</dbReference>
<evidence type="ECO:0000313" key="7">
    <source>
        <dbReference type="Proteomes" id="UP000235114"/>
    </source>
</evidence>
<dbReference type="SMART" id="SM00422">
    <property type="entry name" value="HTH_MERR"/>
    <property type="match status" value="1"/>
</dbReference>
<dbReference type="InterPro" id="IPR009061">
    <property type="entry name" value="DNA-bd_dom_put_sf"/>
</dbReference>
<dbReference type="PANTHER" id="PTHR30204">
    <property type="entry name" value="REDOX-CYCLING DRUG-SENSING TRANSCRIPTIONAL ACTIVATOR SOXR"/>
    <property type="match status" value="1"/>
</dbReference>
<dbReference type="GO" id="GO:0003677">
    <property type="term" value="F:DNA binding"/>
    <property type="evidence" value="ECO:0007669"/>
    <property type="project" value="UniProtKB-KW"/>
</dbReference>
<evidence type="ECO:0000256" key="2">
    <source>
        <dbReference type="SAM" id="Coils"/>
    </source>
</evidence>
<dbReference type="PRINTS" id="PR00040">
    <property type="entry name" value="HTHMERR"/>
</dbReference>
<comment type="caution">
    <text evidence="4">The sequence shown here is derived from an EMBL/GenBank/DDBJ whole genome shotgun (WGS) entry which is preliminary data.</text>
</comment>
<dbReference type="Gene3D" id="6.10.250.360">
    <property type="match status" value="1"/>
</dbReference>
<dbReference type="EMBL" id="PGVD01000012">
    <property type="protein sequence ID" value="PLS00327.1"/>
    <property type="molecule type" value="Genomic_DNA"/>
</dbReference>
<dbReference type="PROSITE" id="PS50937">
    <property type="entry name" value="HTH_MERR_2"/>
    <property type="match status" value="1"/>
</dbReference>
<accession>A0A2N5GSC6</accession>
<dbReference type="Proteomes" id="UP000235114">
    <property type="component" value="Unassembled WGS sequence"/>
</dbReference>
<proteinExistence type="predicted"/>
<keyword evidence="2" id="KW-0175">Coiled coil</keyword>
<evidence type="ECO:0000313" key="5">
    <source>
        <dbReference type="EMBL" id="PLS00327.1"/>
    </source>
</evidence>
<dbReference type="GO" id="GO:0003700">
    <property type="term" value="F:DNA-binding transcription factor activity"/>
    <property type="evidence" value="ECO:0007669"/>
    <property type="project" value="InterPro"/>
</dbReference>
<dbReference type="Proteomes" id="UP000234951">
    <property type="component" value="Unassembled WGS sequence"/>
</dbReference>
<evidence type="ECO:0000313" key="6">
    <source>
        <dbReference type="Proteomes" id="UP000234951"/>
    </source>
</evidence>
<dbReference type="InterPro" id="IPR012925">
    <property type="entry name" value="TipAS_dom"/>
</dbReference>
<evidence type="ECO:0000313" key="4">
    <source>
        <dbReference type="EMBL" id="PLR86556.1"/>
    </source>
</evidence>
<dbReference type="SUPFAM" id="SSF46955">
    <property type="entry name" value="Putative DNA-binding domain"/>
    <property type="match status" value="1"/>
</dbReference>
<feature type="coiled-coil region" evidence="2">
    <location>
        <begin position="83"/>
        <end position="117"/>
    </location>
</feature>
<dbReference type="Gene3D" id="1.10.1660.10">
    <property type="match status" value="1"/>
</dbReference>
<keyword evidence="7" id="KW-1185">Reference proteome</keyword>
<dbReference type="CDD" id="cd01106">
    <property type="entry name" value="HTH_TipAL-Mta"/>
    <property type="match status" value="1"/>
</dbReference>
<protein>
    <submittedName>
        <fullName evidence="4">MerR family transcriptional regulator</fullName>
    </submittedName>
</protein>
<dbReference type="OrthoDB" id="1894615at2"/>
<dbReference type="InterPro" id="IPR047057">
    <property type="entry name" value="MerR_fam"/>
</dbReference>
<dbReference type="PANTHER" id="PTHR30204:SF96">
    <property type="entry name" value="CHROMOSOME-ANCHORING PROTEIN RACA"/>
    <property type="match status" value="1"/>
</dbReference>
<dbReference type="InterPro" id="IPR000551">
    <property type="entry name" value="MerR-type_HTH_dom"/>
</dbReference>